<accession>A0A0V7ZZW1</accession>
<dbReference type="OrthoDB" id="509129at2"/>
<dbReference type="AlphaFoldDB" id="A0A0V7ZZW1"/>
<dbReference type="CDD" id="cd06170">
    <property type="entry name" value="LuxR_C_like"/>
    <property type="match status" value="1"/>
</dbReference>
<evidence type="ECO:0000256" key="3">
    <source>
        <dbReference type="PROSITE-ProRule" id="PRU00169"/>
    </source>
</evidence>
<evidence type="ECO:0000259" key="4">
    <source>
        <dbReference type="PROSITE" id="PS50043"/>
    </source>
</evidence>
<protein>
    <submittedName>
        <fullName evidence="6">LuxR family transcriptional regulator</fullName>
    </submittedName>
</protein>
<dbReference type="SMART" id="SM00421">
    <property type="entry name" value="HTH_LUXR"/>
    <property type="match status" value="1"/>
</dbReference>
<dbReference type="InterPro" id="IPR039420">
    <property type="entry name" value="WalR-like"/>
</dbReference>
<dbReference type="PANTHER" id="PTHR43214:SF43">
    <property type="entry name" value="TWO-COMPONENT RESPONSE REGULATOR"/>
    <property type="match status" value="1"/>
</dbReference>
<feature type="domain" description="Response regulatory" evidence="5">
    <location>
        <begin position="3"/>
        <end position="119"/>
    </location>
</feature>
<proteinExistence type="predicted"/>
<gene>
    <name evidence="6" type="ORF">BC008_06385</name>
    <name evidence="7" type="ORF">BC008_06555</name>
</gene>
<dbReference type="InterPro" id="IPR001789">
    <property type="entry name" value="Sig_transdc_resp-reg_receiver"/>
</dbReference>
<evidence type="ECO:0000313" key="7">
    <source>
        <dbReference type="EMBL" id="KST70116.1"/>
    </source>
</evidence>
<dbReference type="InterPro" id="IPR000792">
    <property type="entry name" value="Tscrpt_reg_LuxR_C"/>
</dbReference>
<evidence type="ECO:0000259" key="5">
    <source>
        <dbReference type="PROSITE" id="PS50110"/>
    </source>
</evidence>
<dbReference type="GO" id="GO:0003677">
    <property type="term" value="F:DNA binding"/>
    <property type="evidence" value="ECO:0007669"/>
    <property type="project" value="UniProtKB-KW"/>
</dbReference>
<dbReference type="InterPro" id="IPR016032">
    <property type="entry name" value="Sig_transdc_resp-reg_C-effctor"/>
</dbReference>
<keyword evidence="8" id="KW-1185">Reference proteome</keyword>
<dbReference type="EMBL" id="LMTZ01000004">
    <property type="protein sequence ID" value="KST70116.1"/>
    <property type="molecule type" value="Genomic_DNA"/>
</dbReference>
<dbReference type="PROSITE" id="PS50110">
    <property type="entry name" value="RESPONSE_REGULATORY"/>
    <property type="match status" value="1"/>
</dbReference>
<dbReference type="Pfam" id="PF00072">
    <property type="entry name" value="Response_reg"/>
    <property type="match status" value="1"/>
</dbReference>
<dbReference type="SMART" id="SM00448">
    <property type="entry name" value="REC"/>
    <property type="match status" value="1"/>
</dbReference>
<dbReference type="PRINTS" id="PR00038">
    <property type="entry name" value="HTHLUXR"/>
</dbReference>
<dbReference type="PROSITE" id="PS50043">
    <property type="entry name" value="HTH_LUXR_2"/>
    <property type="match status" value="1"/>
</dbReference>
<dbReference type="SUPFAM" id="SSF52172">
    <property type="entry name" value="CheY-like"/>
    <property type="match status" value="1"/>
</dbReference>
<evidence type="ECO:0000256" key="2">
    <source>
        <dbReference type="ARBA" id="ARBA00023125"/>
    </source>
</evidence>
<evidence type="ECO:0000313" key="6">
    <source>
        <dbReference type="EMBL" id="KST70085.1"/>
    </source>
</evidence>
<dbReference type="RefSeq" id="WP_027843997.1">
    <property type="nucleotide sequence ID" value="NZ_LMTZ01000004.1"/>
</dbReference>
<name>A0A0V7ZZW1_9CYAN</name>
<dbReference type="PROSITE" id="PS00622">
    <property type="entry name" value="HTH_LUXR_1"/>
    <property type="match status" value="1"/>
</dbReference>
<dbReference type="Pfam" id="PF00196">
    <property type="entry name" value="GerE"/>
    <property type="match status" value="1"/>
</dbReference>
<dbReference type="Gene3D" id="3.40.50.2300">
    <property type="match status" value="1"/>
</dbReference>
<keyword evidence="2" id="KW-0238">DNA-binding</keyword>
<evidence type="ECO:0000313" key="8">
    <source>
        <dbReference type="Proteomes" id="UP000053372"/>
    </source>
</evidence>
<dbReference type="GO" id="GO:0000160">
    <property type="term" value="P:phosphorelay signal transduction system"/>
    <property type="evidence" value="ECO:0007669"/>
    <property type="project" value="InterPro"/>
</dbReference>
<reference evidence="6 8" key="1">
    <citation type="journal article" date="2015" name="Genome Announc.">
        <title>Draft Genome of the Euendolithic (true boring) Cyanobacterium Mastigocoleus testarum strain BC008.</title>
        <authorList>
            <person name="Guida B.S."/>
            <person name="Garcia-Pichel F."/>
        </authorList>
    </citation>
    <scope>NUCLEOTIDE SEQUENCE [LARGE SCALE GENOMIC DNA]</scope>
    <source>
        <strain evidence="6 8">BC008</strain>
    </source>
</reference>
<dbReference type="Proteomes" id="UP000053372">
    <property type="component" value="Unassembled WGS sequence"/>
</dbReference>
<dbReference type="InterPro" id="IPR011006">
    <property type="entry name" value="CheY-like_superfamily"/>
</dbReference>
<dbReference type="EMBL" id="LMTZ01000005">
    <property type="protein sequence ID" value="KST70085.1"/>
    <property type="molecule type" value="Genomic_DNA"/>
</dbReference>
<feature type="modified residue" description="4-aspartylphosphate" evidence="3">
    <location>
        <position position="54"/>
    </location>
</feature>
<feature type="domain" description="HTH luxR-type" evidence="4">
    <location>
        <begin position="143"/>
        <end position="208"/>
    </location>
</feature>
<dbReference type="InterPro" id="IPR058245">
    <property type="entry name" value="NreC/VraR/RcsB-like_REC"/>
</dbReference>
<dbReference type="CDD" id="cd17535">
    <property type="entry name" value="REC_NarL-like"/>
    <property type="match status" value="1"/>
</dbReference>
<dbReference type="PANTHER" id="PTHR43214">
    <property type="entry name" value="TWO-COMPONENT RESPONSE REGULATOR"/>
    <property type="match status" value="1"/>
</dbReference>
<keyword evidence="1 3" id="KW-0597">Phosphoprotein</keyword>
<organism evidence="6 8">
    <name type="scientific">Mastigocoleus testarum BC008</name>
    <dbReference type="NCBI Taxonomy" id="371196"/>
    <lineage>
        <taxon>Bacteria</taxon>
        <taxon>Bacillati</taxon>
        <taxon>Cyanobacteriota</taxon>
        <taxon>Cyanophyceae</taxon>
        <taxon>Nostocales</taxon>
        <taxon>Hapalosiphonaceae</taxon>
        <taxon>Mastigocoleus</taxon>
    </lineage>
</organism>
<sequence>MIRLLLVDDENLIRRGLKALLKLEKDLEIVGEAENGQTAIDSIPTLQPDVILMDIRMPIMDGVAATKEITKAFPQIKILVLTTFADEDYVTQALHYGAAGYLLKDTPSEELAQAICSVHKGYTQLGPGLGKVMAQKLSVSKSPPPGWDELTAREIEILQLVAKGSSNREIAEALYLSEKTIKNYMTRILNRLDLRDRTQAAIVANSFFGNER</sequence>
<dbReference type="GO" id="GO:0006355">
    <property type="term" value="P:regulation of DNA-templated transcription"/>
    <property type="evidence" value="ECO:0007669"/>
    <property type="project" value="InterPro"/>
</dbReference>
<comment type="caution">
    <text evidence="6">The sequence shown here is derived from an EMBL/GenBank/DDBJ whole genome shotgun (WGS) entry which is preliminary data.</text>
</comment>
<dbReference type="SUPFAM" id="SSF46894">
    <property type="entry name" value="C-terminal effector domain of the bipartite response regulators"/>
    <property type="match status" value="1"/>
</dbReference>
<evidence type="ECO:0000256" key="1">
    <source>
        <dbReference type="ARBA" id="ARBA00022553"/>
    </source>
</evidence>